<dbReference type="InterPro" id="IPR042885">
    <property type="entry name" value="HIPP47/16"/>
</dbReference>
<accession>A0AAV5BI99</accession>
<dbReference type="AlphaFoldDB" id="A0AAV5BI99"/>
<dbReference type="GO" id="GO:0046872">
    <property type="term" value="F:metal ion binding"/>
    <property type="evidence" value="ECO:0007669"/>
    <property type="project" value="InterPro"/>
</dbReference>
<reference evidence="5" key="2">
    <citation type="submission" date="2021-12" db="EMBL/GenBank/DDBJ databases">
        <title>Resequencing data analysis of finger millet.</title>
        <authorList>
            <person name="Hatakeyama M."/>
            <person name="Aluri S."/>
            <person name="Balachadran M.T."/>
            <person name="Sivarajan S.R."/>
            <person name="Poveda L."/>
            <person name="Shimizu-Inatsugi R."/>
            <person name="Schlapbach R."/>
            <person name="Sreeman S.M."/>
            <person name="Shimizu K.K."/>
        </authorList>
    </citation>
    <scope>NUCLEOTIDE SEQUENCE</scope>
</reference>
<gene>
    <name evidence="5" type="primary">ga01827</name>
    <name evidence="4" type="synonym">ga01140</name>
    <name evidence="4" type="ORF">PR202_ga01140</name>
    <name evidence="5" type="ORF">PR202_ga01827</name>
</gene>
<organism evidence="5 6">
    <name type="scientific">Eleusine coracana subsp. coracana</name>
    <dbReference type="NCBI Taxonomy" id="191504"/>
    <lineage>
        <taxon>Eukaryota</taxon>
        <taxon>Viridiplantae</taxon>
        <taxon>Streptophyta</taxon>
        <taxon>Embryophyta</taxon>
        <taxon>Tracheophyta</taxon>
        <taxon>Spermatophyta</taxon>
        <taxon>Magnoliopsida</taxon>
        <taxon>Liliopsida</taxon>
        <taxon>Poales</taxon>
        <taxon>Poaceae</taxon>
        <taxon>PACMAD clade</taxon>
        <taxon>Chloridoideae</taxon>
        <taxon>Cynodonteae</taxon>
        <taxon>Eleusininae</taxon>
        <taxon>Eleusine</taxon>
    </lineage>
</organism>
<dbReference type="EMBL" id="BQKI01000001">
    <property type="protein sequence ID" value="GJM85382.1"/>
    <property type="molecule type" value="Genomic_DNA"/>
</dbReference>
<dbReference type="Pfam" id="PF00403">
    <property type="entry name" value="HMA"/>
    <property type="match status" value="1"/>
</dbReference>
<name>A0AAV5BI99_ELECO</name>
<feature type="domain" description="HMA" evidence="3">
    <location>
        <begin position="89"/>
        <end position="155"/>
    </location>
</feature>
<proteinExistence type="predicted"/>
<dbReference type="PANTHER" id="PTHR46932:SF12">
    <property type="entry name" value="HEAVY METAL-ASSOCIATED ISOPRENYLATED PLANT PROTEIN 47"/>
    <property type="match status" value="1"/>
</dbReference>
<protein>
    <recommendedName>
        <fullName evidence="3">HMA domain-containing protein</fullName>
    </recommendedName>
</protein>
<feature type="region of interest" description="Disordered" evidence="2">
    <location>
        <begin position="1"/>
        <end position="43"/>
    </location>
</feature>
<dbReference type="PANTHER" id="PTHR46932">
    <property type="entry name" value="HEAVY METAL-ASSOCIATED ISOPRENYLATED PLANT PROTEIN 47"/>
    <property type="match status" value="1"/>
</dbReference>
<sequence>MSQTQPARAGDVYPQSGADQDARRERDRVVTQGQEERDGGLHVTETDVSAGKRMVTASAGGQIVPAITSNLGVVWAKPRRRVSALEKQKQKIVIKVTMTCDKCRQKALALVAGTSGVESVKLDGDDKVVVEGEVDSVNLTSALRKKLGSAQLVEVVDAAAAAKKKKEEEEAKKKKEKEEEEAKKAAAQLALCSYNRCPPYPPYAVCCEQGPDYACTIQ</sequence>
<dbReference type="InterPro" id="IPR036163">
    <property type="entry name" value="HMA_dom_sf"/>
</dbReference>
<dbReference type="Gene3D" id="3.30.70.100">
    <property type="match status" value="1"/>
</dbReference>
<evidence type="ECO:0000313" key="6">
    <source>
        <dbReference type="Proteomes" id="UP001054889"/>
    </source>
</evidence>
<dbReference type="InterPro" id="IPR006121">
    <property type="entry name" value="HMA_dom"/>
</dbReference>
<dbReference type="PROSITE" id="PS50846">
    <property type="entry name" value="HMA_2"/>
    <property type="match status" value="1"/>
</dbReference>
<comment type="caution">
    <text evidence="5">The sequence shown here is derived from an EMBL/GenBank/DDBJ whole genome shotgun (WGS) entry which is preliminary data.</text>
</comment>
<feature type="coiled-coil region" evidence="1">
    <location>
        <begin position="152"/>
        <end position="190"/>
    </location>
</feature>
<reference evidence="5" key="1">
    <citation type="journal article" date="2018" name="DNA Res.">
        <title>Multiple hybrid de novo genome assembly of finger millet, an orphan allotetraploid crop.</title>
        <authorList>
            <person name="Hatakeyama M."/>
            <person name="Aluri S."/>
            <person name="Balachadran M.T."/>
            <person name="Sivarajan S.R."/>
            <person name="Patrignani A."/>
            <person name="Gruter S."/>
            <person name="Poveda L."/>
            <person name="Shimizu-Inatsugi R."/>
            <person name="Baeten J."/>
            <person name="Francoijs K.J."/>
            <person name="Nataraja K.N."/>
            <person name="Reddy Y.A.N."/>
            <person name="Phadnis S."/>
            <person name="Ravikumar R.L."/>
            <person name="Schlapbach R."/>
            <person name="Sreeman S.M."/>
            <person name="Shimizu K.K."/>
        </authorList>
    </citation>
    <scope>NUCLEOTIDE SEQUENCE</scope>
</reference>
<dbReference type="EMBL" id="BQKI01000001">
    <property type="protein sequence ID" value="GJM86010.1"/>
    <property type="molecule type" value="Genomic_DNA"/>
</dbReference>
<keyword evidence="1" id="KW-0175">Coiled coil</keyword>
<evidence type="ECO:0000259" key="3">
    <source>
        <dbReference type="PROSITE" id="PS50846"/>
    </source>
</evidence>
<dbReference type="SUPFAM" id="SSF55008">
    <property type="entry name" value="HMA, heavy metal-associated domain"/>
    <property type="match status" value="1"/>
</dbReference>
<dbReference type="Proteomes" id="UP001054889">
    <property type="component" value="Unassembled WGS sequence"/>
</dbReference>
<evidence type="ECO:0000256" key="1">
    <source>
        <dbReference type="SAM" id="Coils"/>
    </source>
</evidence>
<evidence type="ECO:0000313" key="5">
    <source>
        <dbReference type="EMBL" id="GJM86010.1"/>
    </source>
</evidence>
<feature type="compositionally biased region" description="Basic and acidic residues" evidence="2">
    <location>
        <begin position="20"/>
        <end position="40"/>
    </location>
</feature>
<evidence type="ECO:0000256" key="2">
    <source>
        <dbReference type="SAM" id="MobiDB-lite"/>
    </source>
</evidence>
<keyword evidence="6" id="KW-1185">Reference proteome</keyword>
<evidence type="ECO:0000313" key="4">
    <source>
        <dbReference type="EMBL" id="GJM85382.1"/>
    </source>
</evidence>